<dbReference type="PANTHER" id="PTHR47438:SF1">
    <property type="entry name" value="PHOSPHATE METABOLISM PROTEIN 8-RELATED"/>
    <property type="match status" value="1"/>
</dbReference>
<sequence>MLKGRSGTAIEVFNSKLKGLLFRRRMTVSTDYQAAYQERVRRQLQSNQEHLDSLRHPGCQVTFDVDVAEPPAPDPDLKVFFFDIDNCLYKRSTRIHDLMQDSIHDYFKSQLSVDDEEASRLRSTYYREYGLAIRGLVMFHGINAMEYNMMVDDALPLQNILKPDLALREMLQRLRQSGKVDKLWLFTNAYKNHGIRCVRLLGVADLFDGITYCDYARHDLICKPDVRAFEKAKLQSGLGSFENSWFVDDSGNNISRGIEVGMKKCVHLVEEEVDHILGKTPAGSVVIRDITELPQVLPELFSKK</sequence>
<dbReference type="NCBIfam" id="TIGR01993">
    <property type="entry name" value="Pyr-5-nucltdase"/>
    <property type="match status" value="1"/>
</dbReference>
<evidence type="ECO:0000313" key="1">
    <source>
        <dbReference type="EMBL" id="QLL33045.1"/>
    </source>
</evidence>
<dbReference type="RefSeq" id="XP_037139719.1">
    <property type="nucleotide sequence ID" value="XM_037283823.1"/>
</dbReference>
<evidence type="ECO:0008006" key="3">
    <source>
        <dbReference type="Google" id="ProtNLM"/>
    </source>
</evidence>
<dbReference type="InterPro" id="IPR006439">
    <property type="entry name" value="HAD-SF_hydro_IA"/>
</dbReference>
<dbReference type="SFLD" id="SFLDG01129">
    <property type="entry name" value="C1.5:_HAD__Beta-PGM__Phosphata"/>
    <property type="match status" value="1"/>
</dbReference>
<evidence type="ECO:0000313" key="2">
    <source>
        <dbReference type="Proteomes" id="UP000515788"/>
    </source>
</evidence>
<reference evidence="1 2" key="1">
    <citation type="submission" date="2020-06" db="EMBL/GenBank/DDBJ databases">
        <title>The yeast mating-type switching endonuclease HO is a domesticated member of an unorthodox homing genetic element family.</title>
        <authorList>
            <person name="Coughlan A.Y."/>
            <person name="Lombardi L."/>
            <person name="Braun-Galleani S."/>
            <person name="Martos A.R."/>
            <person name="Galeote V."/>
            <person name="Bigey F."/>
            <person name="Dequin S."/>
            <person name="Byrne K.P."/>
            <person name="Wolfe K.H."/>
        </authorList>
    </citation>
    <scope>NUCLEOTIDE SEQUENCE [LARGE SCALE GENOMIC DNA]</scope>
    <source>
        <strain evidence="1 2">CBS764</strain>
    </source>
</reference>
<dbReference type="InterPro" id="IPR010237">
    <property type="entry name" value="Pyr-5-nucltdase"/>
</dbReference>
<dbReference type="Proteomes" id="UP000515788">
    <property type="component" value="Chromosome 4"/>
</dbReference>
<protein>
    <recommendedName>
        <fullName evidence="3">Pyrimidine 5'-nucleotidase</fullName>
    </recommendedName>
</protein>
<dbReference type="FunFam" id="1.10.150.450:FF:000001">
    <property type="entry name" value="SDT1p Pyrimidine nucleotidase"/>
    <property type="match status" value="1"/>
</dbReference>
<dbReference type="InterPro" id="IPR052791">
    <property type="entry name" value="SSM1_domain"/>
</dbReference>
<gene>
    <name evidence="1" type="ORF">HG536_0D05660</name>
</gene>
<dbReference type="GO" id="GO:0008252">
    <property type="term" value="F:nucleotidase activity"/>
    <property type="evidence" value="ECO:0007669"/>
    <property type="project" value="TreeGrafter"/>
</dbReference>
<dbReference type="PANTHER" id="PTHR47438">
    <property type="entry name" value="PHOSPHATE METABOLISM PROTEIN 8-RELATED"/>
    <property type="match status" value="1"/>
</dbReference>
<dbReference type="OrthoDB" id="1065058at2759"/>
<dbReference type="Pfam" id="PF00702">
    <property type="entry name" value="Hydrolase"/>
    <property type="match status" value="1"/>
</dbReference>
<accession>A0A7G3ZHQ9</accession>
<proteinExistence type="predicted"/>
<dbReference type="Gene3D" id="3.40.50.1000">
    <property type="entry name" value="HAD superfamily/HAD-like"/>
    <property type="match status" value="1"/>
</dbReference>
<organism evidence="1 2">
    <name type="scientific">Torulaspora globosa</name>
    <dbReference type="NCBI Taxonomy" id="48254"/>
    <lineage>
        <taxon>Eukaryota</taxon>
        <taxon>Fungi</taxon>
        <taxon>Dikarya</taxon>
        <taxon>Ascomycota</taxon>
        <taxon>Saccharomycotina</taxon>
        <taxon>Saccharomycetes</taxon>
        <taxon>Saccharomycetales</taxon>
        <taxon>Saccharomycetaceae</taxon>
        <taxon>Torulaspora</taxon>
    </lineage>
</organism>
<dbReference type="InterPro" id="IPR036412">
    <property type="entry name" value="HAD-like_sf"/>
</dbReference>
<keyword evidence="2" id="KW-1185">Reference proteome</keyword>
<dbReference type="GO" id="GO:0009166">
    <property type="term" value="P:nucleotide catabolic process"/>
    <property type="evidence" value="ECO:0007669"/>
    <property type="project" value="TreeGrafter"/>
</dbReference>
<dbReference type="KEGG" id="tgb:HG536_0D05660"/>
<dbReference type="AlphaFoldDB" id="A0A7G3ZHQ9"/>
<dbReference type="GeneID" id="59326212"/>
<dbReference type="EMBL" id="CP059249">
    <property type="protein sequence ID" value="QLL33045.1"/>
    <property type="molecule type" value="Genomic_DNA"/>
</dbReference>
<dbReference type="SFLD" id="SFLDG01132">
    <property type="entry name" value="C1.5.3:_5'-Nucleotidase_Like"/>
    <property type="match status" value="1"/>
</dbReference>
<dbReference type="GO" id="GO:0006206">
    <property type="term" value="P:pyrimidine nucleobase metabolic process"/>
    <property type="evidence" value="ECO:0007669"/>
    <property type="project" value="TreeGrafter"/>
</dbReference>
<dbReference type="SFLD" id="SFLDS00003">
    <property type="entry name" value="Haloacid_Dehalogenase"/>
    <property type="match status" value="1"/>
</dbReference>
<dbReference type="NCBIfam" id="TIGR01509">
    <property type="entry name" value="HAD-SF-IA-v3"/>
    <property type="match status" value="1"/>
</dbReference>
<dbReference type="SUPFAM" id="SSF56784">
    <property type="entry name" value="HAD-like"/>
    <property type="match status" value="1"/>
</dbReference>
<dbReference type="InterPro" id="IPR023214">
    <property type="entry name" value="HAD_sf"/>
</dbReference>
<dbReference type="Gene3D" id="1.10.150.450">
    <property type="match status" value="1"/>
</dbReference>
<name>A0A7G3ZHQ9_9SACH</name>